<gene>
    <name evidence="1" type="ORF">LY89DRAFT_685719</name>
</gene>
<dbReference type="OrthoDB" id="2832510at2759"/>
<evidence type="ECO:0008006" key="3">
    <source>
        <dbReference type="Google" id="ProtNLM"/>
    </source>
</evidence>
<sequence length="149" mass="16266">MSTISILPTALQDYHPIAALETHVFHDDPFSIVGFGPLRASPSNIARRAANLAAPSSRPGEWSLVTKAVDERGVVVGAAVWGLVTGRKGEVNGGKEEGKEKGEWKQEDWGESANQRFCEEVFVRGDEHMVRSCGVGDYASEFCLFQFLV</sequence>
<proteinExistence type="predicted"/>
<dbReference type="GeneID" id="28824865"/>
<dbReference type="Proteomes" id="UP000070700">
    <property type="component" value="Unassembled WGS sequence"/>
</dbReference>
<keyword evidence="2" id="KW-1185">Reference proteome</keyword>
<accession>A0A194X6I4</accession>
<evidence type="ECO:0000313" key="1">
    <source>
        <dbReference type="EMBL" id="KUJ15778.1"/>
    </source>
</evidence>
<reference evidence="1 2" key="1">
    <citation type="submission" date="2015-10" db="EMBL/GenBank/DDBJ databases">
        <title>Full genome of DAOMC 229536 Phialocephala scopiformis, a fungal endophyte of spruce producing the potent anti-insectan compound rugulosin.</title>
        <authorList>
            <consortium name="DOE Joint Genome Institute"/>
            <person name="Walker A.K."/>
            <person name="Frasz S.L."/>
            <person name="Seifert K.A."/>
            <person name="Miller J.D."/>
            <person name="Mondo S.J."/>
            <person name="Labutti K."/>
            <person name="Lipzen A."/>
            <person name="Dockter R."/>
            <person name="Kennedy M."/>
            <person name="Grigoriev I.V."/>
            <person name="Spatafora J.W."/>
        </authorList>
    </citation>
    <scope>NUCLEOTIDE SEQUENCE [LARGE SCALE GENOMIC DNA]</scope>
    <source>
        <strain evidence="1 2">CBS 120377</strain>
    </source>
</reference>
<protein>
    <recommendedName>
        <fullName evidence="3">N-acetyltransferase domain-containing protein</fullName>
    </recommendedName>
</protein>
<evidence type="ECO:0000313" key="2">
    <source>
        <dbReference type="Proteomes" id="UP000070700"/>
    </source>
</evidence>
<dbReference type="KEGG" id="psco:LY89DRAFT_685719"/>
<organism evidence="1 2">
    <name type="scientific">Mollisia scopiformis</name>
    <name type="common">Conifer needle endophyte fungus</name>
    <name type="synonym">Phialocephala scopiformis</name>
    <dbReference type="NCBI Taxonomy" id="149040"/>
    <lineage>
        <taxon>Eukaryota</taxon>
        <taxon>Fungi</taxon>
        <taxon>Dikarya</taxon>
        <taxon>Ascomycota</taxon>
        <taxon>Pezizomycotina</taxon>
        <taxon>Leotiomycetes</taxon>
        <taxon>Helotiales</taxon>
        <taxon>Mollisiaceae</taxon>
        <taxon>Mollisia</taxon>
    </lineage>
</organism>
<dbReference type="RefSeq" id="XP_018070133.1">
    <property type="nucleotide sequence ID" value="XM_018215139.1"/>
</dbReference>
<dbReference type="Gene3D" id="3.40.630.30">
    <property type="match status" value="1"/>
</dbReference>
<dbReference type="InParanoid" id="A0A194X6I4"/>
<name>A0A194X6I4_MOLSC</name>
<dbReference type="EMBL" id="KQ947417">
    <property type="protein sequence ID" value="KUJ15778.1"/>
    <property type="molecule type" value="Genomic_DNA"/>
</dbReference>
<dbReference type="AlphaFoldDB" id="A0A194X6I4"/>